<keyword evidence="2" id="KW-1185">Reference proteome</keyword>
<dbReference type="PATRIC" id="fig|230361.4.peg.1258"/>
<evidence type="ECO:0000313" key="2">
    <source>
        <dbReference type="Proteomes" id="UP000067738"/>
    </source>
</evidence>
<gene>
    <name evidence="1" type="ORF">sm9_1214</name>
</gene>
<dbReference type="RefSeq" id="WP_157064678.1">
    <property type="nucleotide sequence ID" value="NZ_CP011266.1"/>
</dbReference>
<evidence type="ECO:0000313" key="1">
    <source>
        <dbReference type="EMBL" id="ALT68995.1"/>
    </source>
</evidence>
<dbReference type="AlphaFoldDB" id="A0A0U2TSZ9"/>
<organism evidence="1 2">
    <name type="scientific">Methanobrevibacter millerae</name>
    <dbReference type="NCBI Taxonomy" id="230361"/>
    <lineage>
        <taxon>Archaea</taxon>
        <taxon>Methanobacteriati</taxon>
        <taxon>Methanobacteriota</taxon>
        <taxon>Methanomada group</taxon>
        <taxon>Methanobacteria</taxon>
        <taxon>Methanobacteriales</taxon>
        <taxon>Methanobacteriaceae</taxon>
        <taxon>Methanobrevibacter</taxon>
    </lineage>
</organism>
<dbReference type="EMBL" id="CP011266">
    <property type="protein sequence ID" value="ALT68995.1"/>
    <property type="molecule type" value="Genomic_DNA"/>
</dbReference>
<accession>A0A0U2TSZ9</accession>
<protein>
    <submittedName>
        <fullName evidence="1">Uncharacterized protein</fullName>
    </submittedName>
</protein>
<dbReference type="KEGG" id="mmil:sm9_1214"/>
<reference evidence="1 2" key="1">
    <citation type="submission" date="2015-04" db="EMBL/GenBank/DDBJ databases">
        <title>The complete genome sequence of the rumen methanogen Methanobrevibacter millerae SM9.</title>
        <authorList>
            <person name="Leahy S.C."/>
            <person name="Kelly W.J."/>
            <person name="Pacheco D.M."/>
            <person name="Li D."/>
            <person name="Altermann E."/>
            <person name="Attwood G.T."/>
        </authorList>
    </citation>
    <scope>NUCLEOTIDE SEQUENCE [LARGE SCALE GENOMIC DNA]</scope>
    <source>
        <strain evidence="1 2">SM9</strain>
    </source>
</reference>
<dbReference type="GeneID" id="43131709"/>
<name>A0A0U2TSZ9_9EURY</name>
<proteinExistence type="predicted"/>
<sequence>MDLSREKLTFEEIITIYTYIERADHHGGDGEVSDRCVQDGTFSNLSKRLNEIKKDR</sequence>
<dbReference type="Proteomes" id="UP000067738">
    <property type="component" value="Chromosome"/>
</dbReference>